<dbReference type="AlphaFoldDB" id="A0A2D3WGI6"/>
<dbReference type="EMBL" id="DLUI01000165">
    <property type="protein sequence ID" value="DAB37396.1"/>
    <property type="molecule type" value="Genomic_DNA"/>
</dbReference>
<dbReference type="Proteomes" id="UP000228859">
    <property type="component" value="Unassembled WGS sequence"/>
</dbReference>
<dbReference type="NCBIfam" id="TIGR00741">
    <property type="entry name" value="yfiA"/>
    <property type="match status" value="1"/>
</dbReference>
<dbReference type="RefSeq" id="WP_294897286.1">
    <property type="nucleotide sequence ID" value="NZ_DLUI01000165.1"/>
</dbReference>
<protein>
    <submittedName>
        <fullName evidence="1">Ribosomal subunit interface protein</fullName>
    </submittedName>
</protein>
<sequence>MNTQIRSKDIKLTQHLNDHIALAIENFKRYHLDITTVNVMISKEKKGVGVEFDIHIAHAQPVVISDVDEDLDTAIDLAIERANKALRRLHDKVKDHNTSSIRDIEVAEEAAE</sequence>
<gene>
    <name evidence="1" type="primary">raiA</name>
    <name evidence="1" type="ORF">CFH83_11515</name>
</gene>
<dbReference type="Gene3D" id="3.30.160.100">
    <property type="entry name" value="Ribosome hibernation promotion factor-like"/>
    <property type="match status" value="1"/>
</dbReference>
<evidence type="ECO:0000313" key="2">
    <source>
        <dbReference type="Proteomes" id="UP000228859"/>
    </source>
</evidence>
<dbReference type="InterPro" id="IPR036567">
    <property type="entry name" value="RHF-like"/>
</dbReference>
<dbReference type="SUPFAM" id="SSF69754">
    <property type="entry name" value="Ribosome binding protein Y (YfiA homologue)"/>
    <property type="match status" value="1"/>
</dbReference>
<organism evidence="1 2">
    <name type="scientific">Sulfuricurvum kujiense</name>
    <dbReference type="NCBI Taxonomy" id="148813"/>
    <lineage>
        <taxon>Bacteria</taxon>
        <taxon>Pseudomonadati</taxon>
        <taxon>Campylobacterota</taxon>
        <taxon>Epsilonproteobacteria</taxon>
        <taxon>Campylobacterales</taxon>
        <taxon>Sulfurimonadaceae</taxon>
        <taxon>Sulfuricurvum</taxon>
    </lineage>
</organism>
<name>A0A2D3WGI6_9BACT</name>
<accession>A0A2D3WGI6</accession>
<dbReference type="Pfam" id="PF02482">
    <property type="entry name" value="Ribosomal_S30AE"/>
    <property type="match status" value="1"/>
</dbReference>
<evidence type="ECO:0000313" key="1">
    <source>
        <dbReference type="EMBL" id="DAB37396.1"/>
    </source>
</evidence>
<comment type="caution">
    <text evidence="1">The sequence shown here is derived from an EMBL/GenBank/DDBJ whole genome shotgun (WGS) entry which is preliminary data.</text>
</comment>
<dbReference type="InterPro" id="IPR003489">
    <property type="entry name" value="RHF/RaiA"/>
</dbReference>
<proteinExistence type="predicted"/>
<reference evidence="1 2" key="1">
    <citation type="journal article" date="2017" name="Front. Microbiol.">
        <title>Comparative Genomic Analysis of the Class Epsilonproteobacteria and Proposed Reclassification to Epsilonbacteraeota (phyl. nov.).</title>
        <authorList>
            <person name="Waite D.W."/>
            <person name="Vanwonterghem I."/>
            <person name="Rinke C."/>
            <person name="Parks D.H."/>
            <person name="Zhang Y."/>
            <person name="Takai K."/>
            <person name="Sievert S.M."/>
            <person name="Simon J."/>
            <person name="Campbell B.J."/>
            <person name="Hanson T.E."/>
            <person name="Woyke T."/>
            <person name="Klotz M.G."/>
            <person name="Hugenholtz P."/>
        </authorList>
    </citation>
    <scope>NUCLEOTIDE SEQUENCE [LARGE SCALE GENOMIC DNA]</scope>
    <source>
        <strain evidence="1">UBA12443</strain>
    </source>
</reference>